<dbReference type="SUPFAM" id="SSF56935">
    <property type="entry name" value="Porins"/>
    <property type="match status" value="1"/>
</dbReference>
<dbReference type="AlphaFoldDB" id="A0A1H4S9C2"/>
<dbReference type="RefSeq" id="WP_074817056.1">
    <property type="nucleotide sequence ID" value="NZ_FNTI01000001.1"/>
</dbReference>
<evidence type="ECO:0008006" key="3">
    <source>
        <dbReference type="Google" id="ProtNLM"/>
    </source>
</evidence>
<sequence>MQVKAIAQSLDQTWNISYNSEIRYFSWQNSRGFPASVPPLSGTGHGTQVYAPMSLSLTGNTSPNWKFEFVVRGGFVSSSQTTSGERGSVDTPVDTQLSGTVTYNGLTGIQPYFSMLINSPTGKSALYGAARFARMDGDLVDQGTYGEGWNFGPTAGVNIPLSQSLILTLSGGYTQRNPYAKESQNPFTGLVTDTVSVKNGDEATATAALGYAQGPLSLQGSASYSYDQVSQSSQFGLQDYNLYRVGPRTTISGSGSYAFNEMWSVFANGFWTHTEKNNVLDNNGLALITEPFNSNSNLYRINTGLNYRFANGFTVGPTASHLYRDHDGYDPTTFSFVPAKSRYAVGAAANYNVTNKININGKVERVWIRENENPGPPPFVPVVPFLSGDAWVVAGGATVNF</sequence>
<proteinExistence type="predicted"/>
<dbReference type="OrthoDB" id="8233471at2"/>
<dbReference type="Proteomes" id="UP000183208">
    <property type="component" value="Unassembled WGS sequence"/>
</dbReference>
<dbReference type="EMBL" id="FNTI01000001">
    <property type="protein sequence ID" value="SEC40712.1"/>
    <property type="molecule type" value="Genomic_DNA"/>
</dbReference>
<evidence type="ECO:0000313" key="1">
    <source>
        <dbReference type="EMBL" id="SEC40712.1"/>
    </source>
</evidence>
<protein>
    <recommendedName>
        <fullName evidence="3">Porin</fullName>
    </recommendedName>
</protein>
<accession>A0A1H4S9C2</accession>
<reference evidence="1 2" key="1">
    <citation type="submission" date="2016-10" db="EMBL/GenBank/DDBJ databases">
        <authorList>
            <person name="de Groot N.N."/>
        </authorList>
    </citation>
    <scope>NUCLEOTIDE SEQUENCE [LARGE SCALE GENOMIC DNA]</scope>
    <source>
        <strain evidence="1 2">GAS522</strain>
    </source>
</reference>
<name>A0A1H4S9C2_9BRAD</name>
<organism evidence="1 2">
    <name type="scientific">Bradyrhizobium lablabi</name>
    <dbReference type="NCBI Taxonomy" id="722472"/>
    <lineage>
        <taxon>Bacteria</taxon>
        <taxon>Pseudomonadati</taxon>
        <taxon>Pseudomonadota</taxon>
        <taxon>Alphaproteobacteria</taxon>
        <taxon>Hyphomicrobiales</taxon>
        <taxon>Nitrobacteraceae</taxon>
        <taxon>Bradyrhizobium</taxon>
    </lineage>
</organism>
<gene>
    <name evidence="1" type="ORF">SAMN05444171_1333</name>
</gene>
<evidence type="ECO:0000313" key="2">
    <source>
        <dbReference type="Proteomes" id="UP000183208"/>
    </source>
</evidence>